<evidence type="ECO:0000256" key="1">
    <source>
        <dbReference type="SAM" id="MobiDB-lite"/>
    </source>
</evidence>
<protein>
    <submittedName>
        <fullName evidence="2">GPI anchored protein, putative</fullName>
    </submittedName>
</protein>
<dbReference type="AlphaFoldDB" id="K2RQ15"/>
<name>K2RQ15_MACPH</name>
<reference evidence="2 3" key="1">
    <citation type="journal article" date="2012" name="BMC Genomics">
        <title>Tools to kill: Genome of one of the most destructive plant pathogenic fungi Macrophomina phaseolina.</title>
        <authorList>
            <person name="Islam M.S."/>
            <person name="Haque M.S."/>
            <person name="Islam M.M."/>
            <person name="Emdad E.M."/>
            <person name="Halim A."/>
            <person name="Hossen Q.M.M."/>
            <person name="Hossain M.Z."/>
            <person name="Ahmed B."/>
            <person name="Rahim S."/>
            <person name="Rahman M.S."/>
            <person name="Alam M.M."/>
            <person name="Hou S."/>
            <person name="Wan X."/>
            <person name="Saito J.A."/>
            <person name="Alam M."/>
        </authorList>
    </citation>
    <scope>NUCLEOTIDE SEQUENCE [LARGE SCALE GENOMIC DNA]</scope>
    <source>
        <strain evidence="2 3">MS6</strain>
    </source>
</reference>
<dbReference type="Proteomes" id="UP000007129">
    <property type="component" value="Unassembled WGS sequence"/>
</dbReference>
<dbReference type="STRING" id="1126212.K2RQ15"/>
<sequence length="254" mass="24751">MYKTLPVIFAAGAVAQSTITTSWLAFGFENTPVASVVGADSNAVTYFIECSNADIVEGNCGLAGGMTITQGASVFEVHYTENDVATDYTADFTMDASCAIQGTTAAICVETDGGAQANFPGVTTETITGTDMSFGTLLITAGFDKLSATAGGSASGTHASATGPSSASETGSSAQSGSRTSAAASATGSAASSTAYGGTSRRNKWNDTDLELATASMSGSASGSAASASSTGGAARFAVPVAGVAGVLAAALAL</sequence>
<dbReference type="EMBL" id="AHHD01000335">
    <property type="protein sequence ID" value="EKG14882.1"/>
    <property type="molecule type" value="Genomic_DNA"/>
</dbReference>
<dbReference type="PANTHER" id="PTHR40640:SF1">
    <property type="entry name" value="ANCHORED GLYCOPROTEIN, PUTATIVE (AFU_ORTHOLOGUE AFUA_8G04860)-RELATED"/>
    <property type="match status" value="1"/>
</dbReference>
<dbReference type="VEuPathDB" id="FungiDB:MPH_07922"/>
<proteinExistence type="predicted"/>
<dbReference type="OrthoDB" id="4991875at2759"/>
<organism evidence="2 3">
    <name type="scientific">Macrophomina phaseolina (strain MS6)</name>
    <name type="common">Charcoal rot fungus</name>
    <dbReference type="NCBI Taxonomy" id="1126212"/>
    <lineage>
        <taxon>Eukaryota</taxon>
        <taxon>Fungi</taxon>
        <taxon>Dikarya</taxon>
        <taxon>Ascomycota</taxon>
        <taxon>Pezizomycotina</taxon>
        <taxon>Dothideomycetes</taxon>
        <taxon>Dothideomycetes incertae sedis</taxon>
        <taxon>Botryosphaeriales</taxon>
        <taxon>Botryosphaeriaceae</taxon>
        <taxon>Macrophomina</taxon>
    </lineage>
</organism>
<comment type="caution">
    <text evidence="2">The sequence shown here is derived from an EMBL/GenBank/DDBJ whole genome shotgun (WGS) entry which is preliminary data.</text>
</comment>
<gene>
    <name evidence="2" type="ORF">MPH_07922</name>
</gene>
<evidence type="ECO:0000313" key="3">
    <source>
        <dbReference type="Proteomes" id="UP000007129"/>
    </source>
</evidence>
<dbReference type="eggNOG" id="ENOG502SCCN">
    <property type="taxonomic scope" value="Eukaryota"/>
</dbReference>
<feature type="region of interest" description="Disordered" evidence="1">
    <location>
        <begin position="153"/>
        <end position="186"/>
    </location>
</feature>
<accession>K2RQ15</accession>
<dbReference type="PANTHER" id="PTHR40640">
    <property type="entry name" value="ANCHORED GLYCOPROTEIN, PUTATIVE (AFU_ORTHOLOGUE AFUA_8G04860)-RELATED"/>
    <property type="match status" value="1"/>
</dbReference>
<dbReference type="HOGENOM" id="CLU_1094474_0_0_1"/>
<dbReference type="InParanoid" id="K2RQ15"/>
<evidence type="ECO:0000313" key="2">
    <source>
        <dbReference type="EMBL" id="EKG14882.1"/>
    </source>
</evidence>